<evidence type="ECO:0000256" key="7">
    <source>
        <dbReference type="SAM" id="Phobius"/>
    </source>
</evidence>
<keyword evidence="2 7" id="KW-0812">Transmembrane</keyword>
<dbReference type="PANTHER" id="PTHR43394">
    <property type="entry name" value="ATP-DEPENDENT PERMEASE MDL1, MITOCHONDRIAL"/>
    <property type="match status" value="1"/>
</dbReference>
<name>A0ABU0DUK7_9BACI</name>
<feature type="transmembrane region" description="Helical" evidence="7">
    <location>
        <begin position="94"/>
        <end position="119"/>
    </location>
</feature>
<dbReference type="InterPro" id="IPR036640">
    <property type="entry name" value="ABC1_TM_sf"/>
</dbReference>
<feature type="domain" description="ABC transporter" evidence="8">
    <location>
        <begin position="370"/>
        <end position="604"/>
    </location>
</feature>
<dbReference type="RefSeq" id="WP_307068438.1">
    <property type="nucleotide sequence ID" value="NZ_JAUSUP010000005.1"/>
</dbReference>
<dbReference type="InterPro" id="IPR027417">
    <property type="entry name" value="P-loop_NTPase"/>
</dbReference>
<dbReference type="InterPro" id="IPR039421">
    <property type="entry name" value="Type_1_exporter"/>
</dbReference>
<proteinExistence type="predicted"/>
<dbReference type="Pfam" id="PF00664">
    <property type="entry name" value="ABC_membrane"/>
    <property type="match status" value="1"/>
</dbReference>
<evidence type="ECO:0000256" key="2">
    <source>
        <dbReference type="ARBA" id="ARBA00022692"/>
    </source>
</evidence>
<feature type="domain" description="ABC transmembrane type-1" evidence="9">
    <location>
        <begin position="54"/>
        <end position="336"/>
    </location>
</feature>
<dbReference type="Gene3D" id="1.20.1560.10">
    <property type="entry name" value="ABC transporter type 1, transmembrane domain"/>
    <property type="match status" value="1"/>
</dbReference>
<dbReference type="InterPro" id="IPR003593">
    <property type="entry name" value="AAA+_ATPase"/>
</dbReference>
<dbReference type="Proteomes" id="UP001236723">
    <property type="component" value="Unassembled WGS sequence"/>
</dbReference>
<dbReference type="EMBL" id="JAUSUP010000005">
    <property type="protein sequence ID" value="MDQ0352137.1"/>
    <property type="molecule type" value="Genomic_DNA"/>
</dbReference>
<keyword evidence="4 10" id="KW-0067">ATP-binding</keyword>
<dbReference type="CDD" id="cd03254">
    <property type="entry name" value="ABCC_Glucan_exporter_like"/>
    <property type="match status" value="1"/>
</dbReference>
<dbReference type="SUPFAM" id="SSF52540">
    <property type="entry name" value="P-loop containing nucleoside triphosphate hydrolases"/>
    <property type="match status" value="1"/>
</dbReference>
<dbReference type="GO" id="GO:0005524">
    <property type="term" value="F:ATP binding"/>
    <property type="evidence" value="ECO:0007669"/>
    <property type="project" value="UniProtKB-KW"/>
</dbReference>
<comment type="subcellular location">
    <subcellularLocation>
        <location evidence="1">Cell membrane</location>
        <topology evidence="1">Multi-pass membrane protein</topology>
    </subcellularLocation>
</comment>
<evidence type="ECO:0000256" key="6">
    <source>
        <dbReference type="ARBA" id="ARBA00023136"/>
    </source>
</evidence>
<dbReference type="PROSITE" id="PS00211">
    <property type="entry name" value="ABC_TRANSPORTER_1"/>
    <property type="match status" value="1"/>
</dbReference>
<dbReference type="SMART" id="SM00382">
    <property type="entry name" value="AAA"/>
    <property type="match status" value="1"/>
</dbReference>
<evidence type="ECO:0000313" key="11">
    <source>
        <dbReference type="Proteomes" id="UP001236723"/>
    </source>
</evidence>
<dbReference type="InterPro" id="IPR011527">
    <property type="entry name" value="ABC1_TM_dom"/>
</dbReference>
<dbReference type="InterPro" id="IPR017871">
    <property type="entry name" value="ABC_transporter-like_CS"/>
</dbReference>
<protein>
    <submittedName>
        <fullName evidence="10">ATP-binding cassette subfamily B protein</fullName>
    </submittedName>
</protein>
<evidence type="ECO:0000256" key="1">
    <source>
        <dbReference type="ARBA" id="ARBA00004651"/>
    </source>
</evidence>
<dbReference type="SUPFAM" id="SSF90123">
    <property type="entry name" value="ABC transporter transmembrane region"/>
    <property type="match status" value="1"/>
</dbReference>
<keyword evidence="5 7" id="KW-1133">Transmembrane helix</keyword>
<keyword evidence="3" id="KW-0547">Nucleotide-binding</keyword>
<evidence type="ECO:0000259" key="9">
    <source>
        <dbReference type="PROSITE" id="PS50929"/>
    </source>
</evidence>
<organism evidence="10 11">
    <name type="scientific">Alkalibacillus filiformis</name>
    <dbReference type="NCBI Taxonomy" id="200990"/>
    <lineage>
        <taxon>Bacteria</taxon>
        <taxon>Bacillati</taxon>
        <taxon>Bacillota</taxon>
        <taxon>Bacilli</taxon>
        <taxon>Bacillales</taxon>
        <taxon>Bacillaceae</taxon>
        <taxon>Alkalibacillus</taxon>
    </lineage>
</organism>
<evidence type="ECO:0000313" key="10">
    <source>
        <dbReference type="EMBL" id="MDQ0352137.1"/>
    </source>
</evidence>
<evidence type="ECO:0000256" key="3">
    <source>
        <dbReference type="ARBA" id="ARBA00022741"/>
    </source>
</evidence>
<dbReference type="PROSITE" id="PS50929">
    <property type="entry name" value="ABC_TM1F"/>
    <property type="match status" value="1"/>
</dbReference>
<dbReference type="Gene3D" id="3.40.50.300">
    <property type="entry name" value="P-loop containing nucleotide triphosphate hydrolases"/>
    <property type="match status" value="1"/>
</dbReference>
<sequence>MSFKDKLKEPFQYEKIDLNEAEQVDEHSKPKVRDWKGTVKRIWKYLLSENWLLLFVIVMVVFSSAFSLLGPYMIGMGVDDYIVERQTEGIGTLIVTLLLIYFGYSLAIFLQNFFMIGIAQNTVYRLRSQLFNKLHELPIKFFDKRQFGEIMSRVTNDVDNISNTLNQSVIQIFQSILTLVGTVAVMFYLSPLLTVVTLTIVPMMVFGMKWITKRTGPLFKIQQRRIGEMNGYVEETISGQRIVKTFSQENRVSREFEQRNDDVMRSSYWAAVFSGFIPKLMNMLNSFGFAIIAFVGSIFAINGMVTVGTIVIFTELARQFTRPLNELSNQFNQLLTAVAGAERVFDIIDEDSEELDELDAIEIDEPEGDVEFQNVVFSYDEDEVVLNDVSFKADAGSTVAFVGHTGAGKTTIINLMSRFYNYDDGKILLDDTDIKDIRRSSLRKHMGFVLQDAFLFEGTIRENIRYGKLDATDDEVVEAAKMANAHSFITKFPNQYDTVLDPDGSGISQGQKQLLTIARVILSDPKILILDEATSSIDTVTEIKIQEALQRLMEGRTSFVIAHRLNTIQNADQIIMLEHGKIIEKGSHHELVKHGGKYADLYQTQLKQKA</sequence>
<comment type="caution">
    <text evidence="10">The sequence shown here is derived from an EMBL/GenBank/DDBJ whole genome shotgun (WGS) entry which is preliminary data.</text>
</comment>
<dbReference type="PROSITE" id="PS50893">
    <property type="entry name" value="ABC_TRANSPORTER_2"/>
    <property type="match status" value="1"/>
</dbReference>
<gene>
    <name evidence="10" type="ORF">J2R98_001971</name>
</gene>
<keyword evidence="6 7" id="KW-0472">Membrane</keyword>
<reference evidence="10 11" key="1">
    <citation type="submission" date="2023-07" db="EMBL/GenBank/DDBJ databases">
        <title>Genomic Encyclopedia of Type Strains, Phase IV (KMG-IV): sequencing the most valuable type-strain genomes for metagenomic binning, comparative biology and taxonomic classification.</title>
        <authorList>
            <person name="Goeker M."/>
        </authorList>
    </citation>
    <scope>NUCLEOTIDE SEQUENCE [LARGE SCALE GENOMIC DNA]</scope>
    <source>
        <strain evidence="10 11">DSM 15448</strain>
    </source>
</reference>
<dbReference type="CDD" id="cd18547">
    <property type="entry name" value="ABC_6TM_Tm288_like"/>
    <property type="match status" value="1"/>
</dbReference>
<evidence type="ECO:0000259" key="8">
    <source>
        <dbReference type="PROSITE" id="PS50893"/>
    </source>
</evidence>
<feature type="transmembrane region" description="Helical" evidence="7">
    <location>
        <begin position="287"/>
        <end position="313"/>
    </location>
</feature>
<keyword evidence="11" id="KW-1185">Reference proteome</keyword>
<accession>A0ABU0DUK7</accession>
<evidence type="ECO:0000256" key="5">
    <source>
        <dbReference type="ARBA" id="ARBA00022989"/>
    </source>
</evidence>
<dbReference type="PANTHER" id="PTHR43394:SF1">
    <property type="entry name" value="ATP-BINDING CASSETTE SUB-FAMILY B MEMBER 10, MITOCHONDRIAL"/>
    <property type="match status" value="1"/>
</dbReference>
<dbReference type="InterPro" id="IPR003439">
    <property type="entry name" value="ABC_transporter-like_ATP-bd"/>
</dbReference>
<dbReference type="Pfam" id="PF00005">
    <property type="entry name" value="ABC_tran"/>
    <property type="match status" value="1"/>
</dbReference>
<evidence type="ECO:0000256" key="4">
    <source>
        <dbReference type="ARBA" id="ARBA00022840"/>
    </source>
</evidence>
<feature type="transmembrane region" description="Helical" evidence="7">
    <location>
        <begin position="51"/>
        <end position="74"/>
    </location>
</feature>